<dbReference type="Proteomes" id="UP000079169">
    <property type="component" value="Unplaced"/>
</dbReference>
<reference evidence="3" key="1">
    <citation type="submission" date="2025-08" db="UniProtKB">
        <authorList>
            <consortium name="RefSeq"/>
        </authorList>
    </citation>
    <scope>IDENTIFICATION</scope>
</reference>
<dbReference type="GeneID" id="113470634"/>
<proteinExistence type="predicted"/>
<accession>A0A3Q0J969</accession>
<name>A0A3Q0J969_DIACI</name>
<evidence type="ECO:0000313" key="3">
    <source>
        <dbReference type="RefSeq" id="XP_026685009.1"/>
    </source>
</evidence>
<evidence type="ECO:0000256" key="1">
    <source>
        <dbReference type="SAM" id="MobiDB-lite"/>
    </source>
</evidence>
<dbReference type="KEGG" id="dci:113470634"/>
<keyword evidence="2" id="KW-1185">Reference proteome</keyword>
<protein>
    <submittedName>
        <fullName evidence="3">Uncharacterized protein LOC113470634</fullName>
    </submittedName>
</protein>
<sequence length="138" mass="16003">MADDEKNHYREMTKLAGPARRATGRKSKRKQLRIKMPQMEERKPEDIACQLPDRVRKHEQTRKEKALKMKIPSREEGKDIACQLPERVRKNKRTEGTDECQSQITASGTTSETYHTAPDDKYNLTLKIASLVSLKEQH</sequence>
<feature type="region of interest" description="Disordered" evidence="1">
    <location>
        <begin position="1"/>
        <end position="45"/>
    </location>
</feature>
<feature type="compositionally biased region" description="Polar residues" evidence="1">
    <location>
        <begin position="99"/>
        <end position="114"/>
    </location>
</feature>
<feature type="region of interest" description="Disordered" evidence="1">
    <location>
        <begin position="90"/>
        <end position="117"/>
    </location>
</feature>
<organism evidence="2 3">
    <name type="scientific">Diaphorina citri</name>
    <name type="common">Asian citrus psyllid</name>
    <dbReference type="NCBI Taxonomy" id="121845"/>
    <lineage>
        <taxon>Eukaryota</taxon>
        <taxon>Metazoa</taxon>
        <taxon>Ecdysozoa</taxon>
        <taxon>Arthropoda</taxon>
        <taxon>Hexapoda</taxon>
        <taxon>Insecta</taxon>
        <taxon>Pterygota</taxon>
        <taxon>Neoptera</taxon>
        <taxon>Paraneoptera</taxon>
        <taxon>Hemiptera</taxon>
        <taxon>Sternorrhyncha</taxon>
        <taxon>Psylloidea</taxon>
        <taxon>Psyllidae</taxon>
        <taxon>Diaphorininae</taxon>
        <taxon>Diaphorina</taxon>
    </lineage>
</organism>
<dbReference type="RefSeq" id="XP_026685009.1">
    <property type="nucleotide sequence ID" value="XM_026829208.1"/>
</dbReference>
<evidence type="ECO:0000313" key="2">
    <source>
        <dbReference type="Proteomes" id="UP000079169"/>
    </source>
</evidence>
<gene>
    <name evidence="3" type="primary">LOC113470634</name>
</gene>
<feature type="compositionally biased region" description="Basic residues" evidence="1">
    <location>
        <begin position="22"/>
        <end position="33"/>
    </location>
</feature>
<feature type="compositionally biased region" description="Basic and acidic residues" evidence="1">
    <location>
        <begin position="1"/>
        <end position="13"/>
    </location>
</feature>
<dbReference type="PaxDb" id="121845-A0A3Q0J969"/>
<dbReference type="AlphaFoldDB" id="A0A3Q0J969"/>